<protein>
    <recommendedName>
        <fullName evidence="4">DUF1376 domain-containing protein</fullName>
    </recommendedName>
</protein>
<dbReference type="Proteomes" id="UP000007735">
    <property type="component" value="Chromosome"/>
</dbReference>
<organism evidence="2 3">
    <name type="scientific">Sinorhizobium fredii (strain HH103)</name>
    <dbReference type="NCBI Taxonomy" id="1117943"/>
    <lineage>
        <taxon>Bacteria</taxon>
        <taxon>Pseudomonadati</taxon>
        <taxon>Pseudomonadota</taxon>
        <taxon>Alphaproteobacteria</taxon>
        <taxon>Hyphomicrobiales</taxon>
        <taxon>Rhizobiaceae</taxon>
        <taxon>Sinorhizobium/Ensifer group</taxon>
        <taxon>Sinorhizobium</taxon>
    </lineage>
</organism>
<evidence type="ECO:0000313" key="3">
    <source>
        <dbReference type="Proteomes" id="UP000007735"/>
    </source>
</evidence>
<dbReference type="HOGENOM" id="CLU_1642347_0_0_5"/>
<sequence>MSERPFMQLYVSDFIGDTLHLSTEQIGAYMLLLMAMWNAGGKLTRDPSKLALITRMSLKKWRTLEADLLAFFEVREHEISHNRLTKELQKSERKSNSRATAGAKGGAAKHLKNKQMRLANDTILLKHLPDTITNKKSNDFFLGTGASNKSPRDQIMEAFSDV</sequence>
<feature type="compositionally biased region" description="Basic and acidic residues" evidence="1">
    <location>
        <begin position="85"/>
        <end position="95"/>
    </location>
</feature>
<gene>
    <name evidence="2" type="ordered locus">SFHH103_03764</name>
</gene>
<dbReference type="PATRIC" id="fig|380.5.peg.3979"/>
<dbReference type="InterPro" id="IPR010781">
    <property type="entry name" value="DUF1376"/>
</dbReference>
<dbReference type="Pfam" id="PF07120">
    <property type="entry name" value="DUF1376"/>
    <property type="match status" value="1"/>
</dbReference>
<dbReference type="AlphaFoldDB" id="G9A5D4"/>
<proteinExistence type="predicted"/>
<accession>G9A5D4</accession>
<dbReference type="RefSeq" id="WP_014330626.1">
    <property type="nucleotide sequence ID" value="NC_016812.1"/>
</dbReference>
<evidence type="ECO:0000313" key="2">
    <source>
        <dbReference type="EMBL" id="CCE98255.1"/>
    </source>
</evidence>
<dbReference type="EMBL" id="HE616890">
    <property type="protein sequence ID" value="CCE98255.1"/>
    <property type="molecule type" value="Genomic_DNA"/>
</dbReference>
<evidence type="ECO:0000256" key="1">
    <source>
        <dbReference type="SAM" id="MobiDB-lite"/>
    </source>
</evidence>
<feature type="region of interest" description="Disordered" evidence="1">
    <location>
        <begin position="85"/>
        <end position="111"/>
    </location>
</feature>
<dbReference type="KEGG" id="sfh:SFHH103_03764"/>
<evidence type="ECO:0008006" key="4">
    <source>
        <dbReference type="Google" id="ProtNLM"/>
    </source>
</evidence>
<dbReference type="STRING" id="1117943.SFHH103_03764"/>
<dbReference type="eggNOG" id="COG3756">
    <property type="taxonomic scope" value="Bacteria"/>
</dbReference>
<name>G9A5D4_SINF1</name>
<reference evidence="2 3" key="1">
    <citation type="journal article" date="2012" name="J. Bacteriol.">
        <title>Genome sequence of the soybean symbiont Sinorhizobium fredii HH103.</title>
        <authorList>
            <person name="Weidner S."/>
            <person name="Becker A."/>
            <person name="Bonilla I."/>
            <person name="Jaenicke S."/>
            <person name="Lloret J."/>
            <person name="Margaret I."/>
            <person name="Puhler A."/>
            <person name="Ruiz-Sainz J.E."/>
            <person name="Schneiker-Bekel S."/>
            <person name="Szczepanowski R."/>
            <person name="Vinardell J.M."/>
            <person name="Zehner S."/>
            <person name="Gottfert M."/>
        </authorList>
    </citation>
    <scope>NUCLEOTIDE SEQUENCE [LARGE SCALE GENOMIC DNA]</scope>
    <source>
        <strain evidence="2 3">HH103</strain>
    </source>
</reference>